<keyword evidence="19" id="KW-1185">Reference proteome</keyword>
<keyword evidence="11 15" id="KW-0445">Lipid transport</keyword>
<keyword evidence="10" id="KW-0408">Iron</keyword>
<dbReference type="Proteomes" id="UP001303647">
    <property type="component" value="Unassembled WGS sequence"/>
</dbReference>
<dbReference type="SMART" id="SM00516">
    <property type="entry name" value="SEC14"/>
    <property type="match status" value="1"/>
</dbReference>
<evidence type="ECO:0000256" key="7">
    <source>
        <dbReference type="ARBA" id="ARBA00022723"/>
    </source>
</evidence>
<feature type="region of interest" description="Disordered" evidence="16">
    <location>
        <begin position="1"/>
        <end position="91"/>
    </location>
</feature>
<evidence type="ECO:0000313" key="18">
    <source>
        <dbReference type="EMBL" id="KAK4243836.1"/>
    </source>
</evidence>
<dbReference type="GO" id="GO:0043001">
    <property type="term" value="P:Golgi to plasma membrane protein transport"/>
    <property type="evidence" value="ECO:0007669"/>
    <property type="project" value="TreeGrafter"/>
</dbReference>
<evidence type="ECO:0000256" key="13">
    <source>
        <dbReference type="ARBA" id="ARBA00024146"/>
    </source>
</evidence>
<gene>
    <name evidence="18" type="ORF">C7999DRAFT_35817</name>
</gene>
<keyword evidence="12 15" id="KW-0472">Membrane</keyword>
<accession>A0AAN7CLH3</accession>
<dbReference type="GO" id="GO:0046872">
    <property type="term" value="F:metal ion binding"/>
    <property type="evidence" value="ECO:0007669"/>
    <property type="project" value="UniProtKB-KW"/>
</dbReference>
<evidence type="ECO:0000256" key="12">
    <source>
        <dbReference type="ARBA" id="ARBA00023136"/>
    </source>
</evidence>
<comment type="subcellular location">
    <subcellularLocation>
        <location evidence="15">Cytoplasm</location>
    </subcellularLocation>
    <subcellularLocation>
        <location evidence="2 15">Endoplasmic reticulum membrane</location>
        <topology evidence="2 15">Peripheral membrane protein</topology>
    </subcellularLocation>
    <subcellularLocation>
        <location evidence="15">Microsome membrane</location>
        <topology evidence="15">Peripheral membrane protein</topology>
    </subcellularLocation>
</comment>
<comment type="function">
    <text evidence="14">Non-classical phosphatidylinositol (PtdIns) transfer protein (PITP), which exhibits PtdIns-binding/transfer activity in the absence of detectable PtdCho-binding/transfer activity. Regulates PtdIns(4,5)P2 homeostasis at the plasma membrane. Heme-binding protein that may play a role in organic oxidant-induced stress responses.</text>
</comment>
<evidence type="ECO:0000256" key="2">
    <source>
        <dbReference type="ARBA" id="ARBA00004406"/>
    </source>
</evidence>
<name>A0AAN7CLH3_9PEZI</name>
<reference evidence="18" key="1">
    <citation type="journal article" date="2023" name="Mol. Phylogenet. Evol.">
        <title>Genome-scale phylogeny and comparative genomics of the fungal order Sordariales.</title>
        <authorList>
            <person name="Hensen N."/>
            <person name="Bonometti L."/>
            <person name="Westerberg I."/>
            <person name="Brannstrom I.O."/>
            <person name="Guillou S."/>
            <person name="Cros-Aarteil S."/>
            <person name="Calhoun S."/>
            <person name="Haridas S."/>
            <person name="Kuo A."/>
            <person name="Mondo S."/>
            <person name="Pangilinan J."/>
            <person name="Riley R."/>
            <person name="LaButti K."/>
            <person name="Andreopoulos B."/>
            <person name="Lipzen A."/>
            <person name="Chen C."/>
            <person name="Yan M."/>
            <person name="Daum C."/>
            <person name="Ng V."/>
            <person name="Clum A."/>
            <person name="Steindorff A."/>
            <person name="Ohm R.A."/>
            <person name="Martin F."/>
            <person name="Silar P."/>
            <person name="Natvig D.O."/>
            <person name="Lalanne C."/>
            <person name="Gautier V."/>
            <person name="Ament-Velasquez S.L."/>
            <person name="Kruys A."/>
            <person name="Hutchinson M.I."/>
            <person name="Powell A.J."/>
            <person name="Barry K."/>
            <person name="Miller A.N."/>
            <person name="Grigoriev I.V."/>
            <person name="Debuchy R."/>
            <person name="Gladieux P."/>
            <person name="Hiltunen Thoren M."/>
            <person name="Johannesson H."/>
        </authorList>
    </citation>
    <scope>NUCLEOTIDE SEQUENCE</scope>
    <source>
        <strain evidence="18">CBS 359.72</strain>
    </source>
</reference>
<evidence type="ECO:0000256" key="11">
    <source>
        <dbReference type="ARBA" id="ARBA00023055"/>
    </source>
</evidence>
<evidence type="ECO:0000256" key="6">
    <source>
        <dbReference type="ARBA" id="ARBA00022617"/>
    </source>
</evidence>
<evidence type="ECO:0000256" key="9">
    <source>
        <dbReference type="ARBA" id="ARBA00022848"/>
    </source>
</evidence>
<evidence type="ECO:0000256" key="3">
    <source>
        <dbReference type="ARBA" id="ARBA00006667"/>
    </source>
</evidence>
<evidence type="ECO:0000256" key="1">
    <source>
        <dbReference type="ARBA" id="ARBA00001970"/>
    </source>
</evidence>
<dbReference type="GO" id="GO:0005829">
    <property type="term" value="C:cytosol"/>
    <property type="evidence" value="ECO:0007669"/>
    <property type="project" value="TreeGrafter"/>
</dbReference>
<keyword evidence="5 15" id="KW-0963">Cytoplasm</keyword>
<dbReference type="Pfam" id="PF00650">
    <property type="entry name" value="CRAL_TRIO"/>
    <property type="match status" value="1"/>
</dbReference>
<dbReference type="GO" id="GO:0008526">
    <property type="term" value="F:phosphatidylinositol transfer activity"/>
    <property type="evidence" value="ECO:0007669"/>
    <property type="project" value="UniProtKB-UniRule"/>
</dbReference>
<evidence type="ECO:0000313" key="19">
    <source>
        <dbReference type="Proteomes" id="UP001303647"/>
    </source>
</evidence>
<dbReference type="CDD" id="cd00170">
    <property type="entry name" value="SEC14"/>
    <property type="match status" value="1"/>
</dbReference>
<dbReference type="GO" id="GO:0005886">
    <property type="term" value="C:plasma membrane"/>
    <property type="evidence" value="ECO:0007669"/>
    <property type="project" value="TreeGrafter"/>
</dbReference>
<dbReference type="InterPro" id="IPR036273">
    <property type="entry name" value="CRAL/TRIO_N_dom_sf"/>
</dbReference>
<evidence type="ECO:0000256" key="5">
    <source>
        <dbReference type="ARBA" id="ARBA00022490"/>
    </source>
</evidence>
<dbReference type="GO" id="GO:0032541">
    <property type="term" value="C:cortical endoplasmic reticulum"/>
    <property type="evidence" value="ECO:0007669"/>
    <property type="project" value="TreeGrafter"/>
</dbReference>
<dbReference type="InterPro" id="IPR001251">
    <property type="entry name" value="CRAL-TRIO_dom"/>
</dbReference>
<dbReference type="AlphaFoldDB" id="A0AAN7CLH3"/>
<evidence type="ECO:0000259" key="17">
    <source>
        <dbReference type="PROSITE" id="PS50191"/>
    </source>
</evidence>
<evidence type="ECO:0000256" key="16">
    <source>
        <dbReference type="SAM" id="MobiDB-lite"/>
    </source>
</evidence>
<comment type="cofactor">
    <cofactor evidence="1">
        <name>heme b</name>
        <dbReference type="ChEBI" id="CHEBI:60344"/>
    </cofactor>
</comment>
<dbReference type="PROSITE" id="PS50191">
    <property type="entry name" value="CRAL_TRIO"/>
    <property type="match status" value="1"/>
</dbReference>
<reference evidence="18" key="2">
    <citation type="submission" date="2023-05" db="EMBL/GenBank/DDBJ databases">
        <authorList>
            <consortium name="Lawrence Berkeley National Laboratory"/>
            <person name="Steindorff A."/>
            <person name="Hensen N."/>
            <person name="Bonometti L."/>
            <person name="Westerberg I."/>
            <person name="Brannstrom I.O."/>
            <person name="Guillou S."/>
            <person name="Cros-Aarteil S."/>
            <person name="Calhoun S."/>
            <person name="Haridas S."/>
            <person name="Kuo A."/>
            <person name="Mondo S."/>
            <person name="Pangilinan J."/>
            <person name="Riley R."/>
            <person name="Labutti K."/>
            <person name="Andreopoulos B."/>
            <person name="Lipzen A."/>
            <person name="Chen C."/>
            <person name="Yanf M."/>
            <person name="Daum C."/>
            <person name="Ng V."/>
            <person name="Clum A."/>
            <person name="Ohm R."/>
            <person name="Martin F."/>
            <person name="Silar P."/>
            <person name="Natvig D."/>
            <person name="Lalanne C."/>
            <person name="Gautier V."/>
            <person name="Ament-Velasquez S.L."/>
            <person name="Kruys A."/>
            <person name="Hutchinson M.I."/>
            <person name="Powell A.J."/>
            <person name="Barry K."/>
            <person name="Miller A.N."/>
            <person name="Grigoriev I.V."/>
            <person name="Debuchy R."/>
            <person name="Gladieux P."/>
            <person name="Thoren M.H."/>
            <person name="Johannesson H."/>
        </authorList>
    </citation>
    <scope>NUCLEOTIDE SEQUENCE</scope>
    <source>
        <strain evidence="18">CBS 359.72</strain>
    </source>
</reference>
<dbReference type="GO" id="GO:0017157">
    <property type="term" value="P:regulation of exocytosis"/>
    <property type="evidence" value="ECO:0007669"/>
    <property type="project" value="TreeGrafter"/>
</dbReference>
<dbReference type="Gene3D" id="3.40.525.10">
    <property type="entry name" value="CRAL-TRIO lipid binding domain"/>
    <property type="match status" value="1"/>
</dbReference>
<comment type="caution">
    <text evidence="18">The sequence shown here is derived from an EMBL/GenBank/DDBJ whole genome shotgun (WGS) entry which is preliminary data.</text>
</comment>
<keyword evidence="4 15" id="KW-0813">Transport</keyword>
<comment type="similarity">
    <text evidence="3 15">Belongs to the SFH5 family.</text>
</comment>
<evidence type="ECO:0000256" key="14">
    <source>
        <dbReference type="ARBA" id="ARBA00024180"/>
    </source>
</evidence>
<dbReference type="InterPro" id="IPR036865">
    <property type="entry name" value="CRAL-TRIO_dom_sf"/>
</dbReference>
<feature type="region of interest" description="Disordered" evidence="16">
    <location>
        <begin position="337"/>
        <end position="359"/>
    </location>
</feature>
<proteinExistence type="inferred from homology"/>
<dbReference type="GO" id="GO:0005789">
    <property type="term" value="C:endoplasmic reticulum membrane"/>
    <property type="evidence" value="ECO:0007669"/>
    <property type="project" value="UniProtKB-SubCell"/>
</dbReference>
<dbReference type="InterPro" id="IPR042938">
    <property type="entry name" value="Sfh5"/>
</dbReference>
<comment type="catalytic activity">
    <reaction evidence="13">
        <text>a 1,2-diacyl-sn-glycero-3-phospho-(1D-myo-inositol)(in) = a 1,2-diacyl-sn-glycero-3-phospho-(1D-myo-inositol)(out)</text>
        <dbReference type="Rhea" id="RHEA:38691"/>
        <dbReference type="ChEBI" id="CHEBI:57880"/>
    </reaction>
    <physiologicalReaction direction="left-to-right" evidence="13">
        <dbReference type="Rhea" id="RHEA:38692"/>
    </physiologicalReaction>
</comment>
<feature type="domain" description="CRAL-TRIO" evidence="17">
    <location>
        <begin position="211"/>
        <end position="350"/>
    </location>
</feature>
<dbReference type="PANTHER" id="PTHR47669">
    <property type="entry name" value="PHOSPHATIDYLINOSITOL TRANSFER PROTEIN SFH5"/>
    <property type="match status" value="1"/>
</dbReference>
<dbReference type="SUPFAM" id="SSF52087">
    <property type="entry name" value="CRAL/TRIO domain"/>
    <property type="match status" value="1"/>
</dbReference>
<keyword evidence="6" id="KW-0349">Heme</keyword>
<dbReference type="EMBL" id="MU857777">
    <property type="protein sequence ID" value="KAK4243836.1"/>
    <property type="molecule type" value="Genomic_DNA"/>
</dbReference>
<evidence type="ECO:0000256" key="10">
    <source>
        <dbReference type="ARBA" id="ARBA00023004"/>
    </source>
</evidence>
<feature type="compositionally biased region" description="Low complexity" evidence="16">
    <location>
        <begin position="23"/>
        <end position="75"/>
    </location>
</feature>
<keyword evidence="8 15" id="KW-0256">Endoplasmic reticulum</keyword>
<evidence type="ECO:0000256" key="15">
    <source>
        <dbReference type="RuleBase" id="RU367059"/>
    </source>
</evidence>
<dbReference type="PANTHER" id="PTHR47669:SF1">
    <property type="entry name" value="PHOSPHATIDYLINOSITOL TRANSFER PROTEIN SFH5"/>
    <property type="match status" value="1"/>
</dbReference>
<evidence type="ECO:0000256" key="8">
    <source>
        <dbReference type="ARBA" id="ARBA00022824"/>
    </source>
</evidence>
<sequence length="359" mass="38904">MSTSEQQPAASAPPESGATPQMAQAAEPTSTASAAPAAEAPEASEAPQTATPETAQTVPATTTTTTITTTTEAAASVPTPDDKKEPTAESPVSQLWAVAKANGHPEIWGVTLSDPSSHVPTRIVLQKYLNANDGDLGKAKDQLTKTLEWRARTKPLELVNKVFSKAKFDGLGYVTCYQDDGSNEPESKEVFTWNIYGSVKSIEETFGKLNEFLEWRVALMELALQELDLGSATKEITADYDPYKIFQVHDYKSISFLRQSSSVKAASAETIKVFAQNYPELLKEKFFVNVPAVMGFFYTFMKLFVAPKTLKKFHPMSNGQNLAAELGESKVPKLGEKLPANYGGKGAKLEEQGKGPVLE</sequence>
<protein>
    <recommendedName>
        <fullName evidence="15">Phosphatidylinositol transfer protein SFH5</fullName>
        <shortName evidence="15">PITP SFH5</shortName>
    </recommendedName>
</protein>
<keyword evidence="7" id="KW-0479">Metal-binding</keyword>
<dbReference type="SUPFAM" id="SSF46938">
    <property type="entry name" value="CRAL/TRIO N-terminal domain"/>
    <property type="match status" value="1"/>
</dbReference>
<keyword evidence="9 15" id="KW-0492">Microsome</keyword>
<evidence type="ECO:0000256" key="4">
    <source>
        <dbReference type="ARBA" id="ARBA00022448"/>
    </source>
</evidence>
<organism evidence="18 19">
    <name type="scientific">Corynascus novoguineensis</name>
    <dbReference type="NCBI Taxonomy" id="1126955"/>
    <lineage>
        <taxon>Eukaryota</taxon>
        <taxon>Fungi</taxon>
        <taxon>Dikarya</taxon>
        <taxon>Ascomycota</taxon>
        <taxon>Pezizomycotina</taxon>
        <taxon>Sordariomycetes</taxon>
        <taxon>Sordariomycetidae</taxon>
        <taxon>Sordariales</taxon>
        <taxon>Chaetomiaceae</taxon>
        <taxon>Corynascus</taxon>
    </lineage>
</organism>